<keyword evidence="4" id="KW-0904">Protein phosphatase</keyword>
<organism evidence="8 9">
    <name type="scientific">Achlya hypogyna</name>
    <name type="common">Oomycete</name>
    <name type="synonym">Protoachlya hypogyna</name>
    <dbReference type="NCBI Taxonomy" id="1202772"/>
    <lineage>
        <taxon>Eukaryota</taxon>
        <taxon>Sar</taxon>
        <taxon>Stramenopiles</taxon>
        <taxon>Oomycota</taxon>
        <taxon>Saprolegniomycetes</taxon>
        <taxon>Saprolegniales</taxon>
        <taxon>Achlyaceae</taxon>
        <taxon>Achlya</taxon>
    </lineage>
</organism>
<dbReference type="SUPFAM" id="SSF49879">
    <property type="entry name" value="SMAD/FHA domain"/>
    <property type="match status" value="1"/>
</dbReference>
<dbReference type="Gene3D" id="3.60.40.10">
    <property type="entry name" value="PPM-type phosphatase domain"/>
    <property type="match status" value="1"/>
</dbReference>
<dbReference type="PROSITE" id="PS01032">
    <property type="entry name" value="PPM_1"/>
    <property type="match status" value="1"/>
</dbReference>
<dbReference type="OrthoDB" id="59240at2759"/>
<dbReference type="Pfam" id="PF00481">
    <property type="entry name" value="PP2C"/>
    <property type="match status" value="1"/>
</dbReference>
<evidence type="ECO:0000256" key="3">
    <source>
        <dbReference type="ARBA" id="ARBA00022801"/>
    </source>
</evidence>
<dbReference type="SMART" id="SM00332">
    <property type="entry name" value="PP2Cc"/>
    <property type="match status" value="1"/>
</dbReference>
<feature type="region of interest" description="Disordered" evidence="5">
    <location>
        <begin position="43"/>
        <end position="96"/>
    </location>
</feature>
<dbReference type="InterPro" id="IPR000222">
    <property type="entry name" value="PP2C_BS"/>
</dbReference>
<dbReference type="EMBL" id="JNBR01001411">
    <property type="protein sequence ID" value="OQR88063.1"/>
    <property type="molecule type" value="Genomic_DNA"/>
</dbReference>
<dbReference type="SMART" id="SM00240">
    <property type="entry name" value="FHA"/>
    <property type="match status" value="1"/>
</dbReference>
<comment type="subcellular location">
    <subcellularLocation>
        <location evidence="1">Membrane</location>
        <topology evidence="1">Peripheral membrane protein</topology>
    </subcellularLocation>
</comment>
<dbReference type="CDD" id="cd00060">
    <property type="entry name" value="FHA"/>
    <property type="match status" value="1"/>
</dbReference>
<dbReference type="PROSITE" id="PS50006">
    <property type="entry name" value="FHA_DOMAIN"/>
    <property type="match status" value="1"/>
</dbReference>
<accession>A0A1V9YR71</accession>
<evidence type="ECO:0000259" key="7">
    <source>
        <dbReference type="PROSITE" id="PS51746"/>
    </source>
</evidence>
<dbReference type="InterPro" id="IPR001932">
    <property type="entry name" value="PPM-type_phosphatase-like_dom"/>
</dbReference>
<sequence>MSAGANASSMAADVPPPPASCALELDPVLGVVAPPPETLIAIPIDADMKKRRSSTIKLQPRAPSSGPKRPQFIPRRHSGLSRISRPSDSDSDGKDSFNLAKTCMNHNLVLKMTIHTDEDVRTSFVVTQDPAGCGIGRKPTNVVGIPADKYILEINHAIVKYSMHPVHGAGYYITNGGGGANATYVRLSPMIPDDVSSMTQWPLSLGCHFRAGKSDFEVTAVSAASLRLRVLSGKLMGNIYDIDGSGATIGRSADNTIHTGDGELSRRHAAIWCDPSDGRFYVHDVGSTNGTFMKLCGAYADPYRLEIGDHILVSQTCLSVNRFDYGVSDNMGYRKHMEDAHSFIQDMNVSALAKAGFTPQSFFGVFDGHGGLEASHYLHDQLHKYIISELQSRSAETELTTVAHIDKLVVESLTAAFEQTDAAFLRESERPQAGSTATTVFIAGSRMYVANVGDSRTVLSRNGIAVRLSNDHKPSRPDEAQRIRDTGGFIIHGRIMGELAVSRAFGDCEFKTYDTYGSQSNLRLEDEFGVEQPVVNPNEILKGPLVIATPEVTTSDLTDQEDFLLMGSDGLFDVFEDQEAVDYVKTQLRKFGDVQRTVEALVEYAIGTQGSRDNVTAIVVLFKDVSAM</sequence>
<dbReference type="Pfam" id="PF00498">
    <property type="entry name" value="FHA"/>
    <property type="match status" value="1"/>
</dbReference>
<keyword evidence="9" id="KW-1185">Reference proteome</keyword>
<evidence type="ECO:0000313" key="9">
    <source>
        <dbReference type="Proteomes" id="UP000243579"/>
    </source>
</evidence>
<comment type="caution">
    <text evidence="8">The sequence shown here is derived from an EMBL/GenBank/DDBJ whole genome shotgun (WGS) entry which is preliminary data.</text>
</comment>
<evidence type="ECO:0000256" key="5">
    <source>
        <dbReference type="SAM" id="MobiDB-lite"/>
    </source>
</evidence>
<protein>
    <recommendedName>
        <fullName evidence="10">Protein phosphatase 2C</fullName>
    </recommendedName>
</protein>
<evidence type="ECO:0008006" key="10">
    <source>
        <dbReference type="Google" id="ProtNLM"/>
    </source>
</evidence>
<dbReference type="GO" id="GO:0046872">
    <property type="term" value="F:metal ion binding"/>
    <property type="evidence" value="ECO:0007669"/>
    <property type="project" value="UniProtKB-KW"/>
</dbReference>
<feature type="domain" description="FHA" evidence="6">
    <location>
        <begin position="247"/>
        <end position="293"/>
    </location>
</feature>
<evidence type="ECO:0000256" key="2">
    <source>
        <dbReference type="ARBA" id="ARBA00022723"/>
    </source>
</evidence>
<dbReference type="InterPro" id="IPR015655">
    <property type="entry name" value="PP2C"/>
</dbReference>
<dbReference type="PROSITE" id="PS51746">
    <property type="entry name" value="PPM_2"/>
    <property type="match status" value="1"/>
</dbReference>
<dbReference type="AlphaFoldDB" id="A0A1V9YR71"/>
<feature type="compositionally biased region" description="Basic and acidic residues" evidence="5">
    <location>
        <begin position="85"/>
        <end position="95"/>
    </location>
</feature>
<dbReference type="CDD" id="cd00143">
    <property type="entry name" value="PP2Cc"/>
    <property type="match status" value="1"/>
</dbReference>
<dbReference type="GO" id="GO:0004722">
    <property type="term" value="F:protein serine/threonine phosphatase activity"/>
    <property type="evidence" value="ECO:0007669"/>
    <property type="project" value="InterPro"/>
</dbReference>
<dbReference type="Gene3D" id="2.60.200.20">
    <property type="match status" value="1"/>
</dbReference>
<evidence type="ECO:0000259" key="6">
    <source>
        <dbReference type="PROSITE" id="PS50006"/>
    </source>
</evidence>
<dbReference type="Proteomes" id="UP000243579">
    <property type="component" value="Unassembled WGS sequence"/>
</dbReference>
<dbReference type="InterPro" id="IPR036457">
    <property type="entry name" value="PPM-type-like_dom_sf"/>
</dbReference>
<dbReference type="GO" id="GO:0016020">
    <property type="term" value="C:membrane"/>
    <property type="evidence" value="ECO:0007669"/>
    <property type="project" value="UniProtKB-SubCell"/>
</dbReference>
<proteinExistence type="predicted"/>
<keyword evidence="3" id="KW-0378">Hydrolase</keyword>
<dbReference type="PANTHER" id="PTHR47992">
    <property type="entry name" value="PROTEIN PHOSPHATASE"/>
    <property type="match status" value="1"/>
</dbReference>
<dbReference type="SUPFAM" id="SSF81606">
    <property type="entry name" value="PP2C-like"/>
    <property type="match status" value="1"/>
</dbReference>
<evidence type="ECO:0000313" key="8">
    <source>
        <dbReference type="EMBL" id="OQR88063.1"/>
    </source>
</evidence>
<dbReference type="InterPro" id="IPR000253">
    <property type="entry name" value="FHA_dom"/>
</dbReference>
<dbReference type="InterPro" id="IPR008984">
    <property type="entry name" value="SMAD_FHA_dom_sf"/>
</dbReference>
<evidence type="ECO:0000256" key="1">
    <source>
        <dbReference type="ARBA" id="ARBA00004170"/>
    </source>
</evidence>
<feature type="domain" description="PPM-type phosphatase" evidence="7">
    <location>
        <begin position="324"/>
        <end position="622"/>
    </location>
</feature>
<dbReference type="STRING" id="1202772.A0A1V9YR71"/>
<reference evidence="8 9" key="1">
    <citation type="journal article" date="2014" name="Genome Biol. Evol.">
        <title>The secreted proteins of Achlya hypogyna and Thraustotheca clavata identify the ancestral oomycete secretome and reveal gene acquisitions by horizontal gene transfer.</title>
        <authorList>
            <person name="Misner I."/>
            <person name="Blouin N."/>
            <person name="Leonard G."/>
            <person name="Richards T.A."/>
            <person name="Lane C.E."/>
        </authorList>
    </citation>
    <scope>NUCLEOTIDE SEQUENCE [LARGE SCALE GENOMIC DNA]</scope>
    <source>
        <strain evidence="8 9">ATCC 48635</strain>
    </source>
</reference>
<name>A0A1V9YR71_ACHHY</name>
<keyword evidence="2" id="KW-0479">Metal-binding</keyword>
<evidence type="ECO:0000256" key="4">
    <source>
        <dbReference type="ARBA" id="ARBA00022912"/>
    </source>
</evidence>
<gene>
    <name evidence="8" type="ORF">ACHHYP_07628</name>
</gene>